<evidence type="ECO:0000313" key="2">
    <source>
        <dbReference type="Proteomes" id="UP000749559"/>
    </source>
</evidence>
<dbReference type="InterPro" id="IPR019427">
    <property type="entry name" value="7TM_GPCR_serpentine_rcpt_Srw"/>
</dbReference>
<name>A0A8J1UYY4_OWEFU</name>
<reference evidence="1" key="1">
    <citation type="submission" date="2022-03" db="EMBL/GenBank/DDBJ databases">
        <authorList>
            <person name="Martin C."/>
        </authorList>
    </citation>
    <scope>NUCLEOTIDE SEQUENCE</scope>
</reference>
<dbReference type="Proteomes" id="UP000749559">
    <property type="component" value="Unassembled WGS sequence"/>
</dbReference>
<dbReference type="AlphaFoldDB" id="A0A8J1UYY4"/>
<proteinExistence type="predicted"/>
<organism evidence="1 2">
    <name type="scientific">Owenia fusiformis</name>
    <name type="common">Polychaete worm</name>
    <dbReference type="NCBI Taxonomy" id="6347"/>
    <lineage>
        <taxon>Eukaryota</taxon>
        <taxon>Metazoa</taxon>
        <taxon>Spiralia</taxon>
        <taxon>Lophotrochozoa</taxon>
        <taxon>Annelida</taxon>
        <taxon>Polychaeta</taxon>
        <taxon>Sedentaria</taxon>
        <taxon>Canalipalpata</taxon>
        <taxon>Sabellida</taxon>
        <taxon>Oweniida</taxon>
        <taxon>Oweniidae</taxon>
        <taxon>Owenia</taxon>
    </lineage>
</organism>
<dbReference type="PANTHER" id="PTHR46641">
    <property type="entry name" value="FMRFAMIDE RECEPTOR-RELATED"/>
    <property type="match status" value="1"/>
</dbReference>
<sequence length="205" mass="23073">MPQINTTTEGSYLNDTTGETALEYDKLLKQHFEYRLSIDLYIYVIPILVILGCTGNYLSLLVTRRRRMRQLPICAIISVLACADSGVLLFSGVRYWIGKVSGYDLKMLSNVTCKIFGGFVYHFVRHYASGLVVLIAATRTIVVFMPLKTSSIAMVRVVKVTCCIVGLVLVCIDASLFWIYELIQDPIETDGNIVYQTRCFIRGSM</sequence>
<dbReference type="EMBL" id="CAIIXF020000007">
    <property type="protein sequence ID" value="CAH1790525.1"/>
    <property type="molecule type" value="Genomic_DNA"/>
</dbReference>
<gene>
    <name evidence="1" type="ORF">OFUS_LOCUS15718</name>
</gene>
<feature type="non-terminal residue" evidence="1">
    <location>
        <position position="205"/>
    </location>
</feature>
<evidence type="ECO:0000313" key="1">
    <source>
        <dbReference type="EMBL" id="CAH1790525.1"/>
    </source>
</evidence>
<dbReference type="PANTHER" id="PTHR46641:SF25">
    <property type="entry name" value="CNMAMIDE RECEPTOR-RELATED"/>
    <property type="match status" value="1"/>
</dbReference>
<keyword evidence="2" id="KW-1185">Reference proteome</keyword>
<dbReference type="GO" id="GO:0008528">
    <property type="term" value="F:G protein-coupled peptide receptor activity"/>
    <property type="evidence" value="ECO:0007669"/>
    <property type="project" value="InterPro"/>
</dbReference>
<comment type="caution">
    <text evidence="1">The sequence shown here is derived from an EMBL/GenBank/DDBJ whole genome shotgun (WGS) entry which is preliminary data.</text>
</comment>
<dbReference type="SUPFAM" id="SSF81321">
    <property type="entry name" value="Family A G protein-coupled receptor-like"/>
    <property type="match status" value="1"/>
</dbReference>
<dbReference type="Gene3D" id="1.20.1070.10">
    <property type="entry name" value="Rhodopsin 7-helix transmembrane proteins"/>
    <property type="match status" value="1"/>
</dbReference>
<protein>
    <submittedName>
        <fullName evidence="1">Uncharacterized protein</fullName>
    </submittedName>
</protein>
<dbReference type="InterPro" id="IPR052954">
    <property type="entry name" value="GPCR-Ligand_Int"/>
</dbReference>
<accession>A0A8J1UYY4</accession>
<dbReference type="Pfam" id="PF10324">
    <property type="entry name" value="7TM_GPCR_Srw"/>
    <property type="match status" value="1"/>
</dbReference>